<dbReference type="Proteomes" id="UP000694725">
    <property type="component" value="Unplaced"/>
</dbReference>
<proteinExistence type="predicted"/>
<dbReference type="PANTHER" id="PTHR23232">
    <property type="entry name" value="KRAB DOMAIN C2H2 ZINC FINGER"/>
    <property type="match status" value="1"/>
</dbReference>
<name>A0A8D2A832_PIG</name>
<dbReference type="Ensembl" id="ENSSSCT00065105759.1">
    <property type="protein sequence ID" value="ENSSSCP00065046958.1"/>
    <property type="gene ID" value="ENSSSCG00065076566.1"/>
</dbReference>
<dbReference type="Pfam" id="PF01352">
    <property type="entry name" value="KRAB"/>
    <property type="match status" value="1"/>
</dbReference>
<evidence type="ECO:0000313" key="5">
    <source>
        <dbReference type="Proteomes" id="UP000694725"/>
    </source>
</evidence>
<dbReference type="Proteomes" id="UP000694722">
    <property type="component" value="Unplaced"/>
</dbReference>
<dbReference type="CDD" id="cd07765">
    <property type="entry name" value="KRAB_A-box"/>
    <property type="match status" value="1"/>
</dbReference>
<dbReference type="InterPro" id="IPR036051">
    <property type="entry name" value="KRAB_dom_sf"/>
</dbReference>
<dbReference type="InterPro" id="IPR050169">
    <property type="entry name" value="Krueppel_C2H2_ZnF"/>
</dbReference>
<organism evidence="4 5">
    <name type="scientific">Sus scrofa</name>
    <name type="common">Pig</name>
    <dbReference type="NCBI Taxonomy" id="9823"/>
    <lineage>
        <taxon>Eukaryota</taxon>
        <taxon>Metazoa</taxon>
        <taxon>Chordata</taxon>
        <taxon>Craniata</taxon>
        <taxon>Vertebrata</taxon>
        <taxon>Euteleostomi</taxon>
        <taxon>Mammalia</taxon>
        <taxon>Eutheria</taxon>
        <taxon>Laurasiatheria</taxon>
        <taxon>Artiodactyla</taxon>
        <taxon>Suina</taxon>
        <taxon>Suidae</taxon>
        <taxon>Sus</taxon>
    </lineage>
</organism>
<dbReference type="GO" id="GO:0006355">
    <property type="term" value="P:regulation of DNA-templated transcription"/>
    <property type="evidence" value="ECO:0007669"/>
    <property type="project" value="InterPro"/>
</dbReference>
<accession>A0A8D2A832</accession>
<protein>
    <submittedName>
        <fullName evidence="3">Zinc finger protein 432</fullName>
    </submittedName>
</protein>
<dbReference type="PANTHER" id="PTHR23232:SF161">
    <property type="entry name" value="KRAB DOMAIN-CONTAINING PROTEIN"/>
    <property type="match status" value="1"/>
</dbReference>
<feature type="region of interest" description="Disordered" evidence="1">
    <location>
        <begin position="62"/>
        <end position="81"/>
    </location>
</feature>
<gene>
    <name evidence="3" type="primary">ZNF432</name>
</gene>
<feature type="domain" description="KRAB" evidence="2">
    <location>
        <begin position="8"/>
        <end position="79"/>
    </location>
</feature>
<dbReference type="SUPFAM" id="SSF109640">
    <property type="entry name" value="KRAB domain (Kruppel-associated box)"/>
    <property type="match status" value="1"/>
</dbReference>
<dbReference type="SMART" id="SM00349">
    <property type="entry name" value="KRAB"/>
    <property type="match status" value="1"/>
</dbReference>
<evidence type="ECO:0000313" key="3">
    <source>
        <dbReference type="Ensembl" id="ENSSSCP00030031487.1"/>
    </source>
</evidence>
<dbReference type="PROSITE" id="PS50805">
    <property type="entry name" value="KRAB"/>
    <property type="match status" value="1"/>
</dbReference>
<sequence>MIQAQGSLSFRDVAVDFTWEEWQLLTPAQKDLFRDVTLENYRNLVAVGYQVSKPAALAKLERREEPWTRAEEAPSGTCEGG</sequence>
<evidence type="ECO:0000313" key="4">
    <source>
        <dbReference type="Ensembl" id="ENSSSCP00065046958.1"/>
    </source>
</evidence>
<dbReference type="Ensembl" id="ENSSSCT00040084795.1">
    <property type="protein sequence ID" value="ENSSSCP00040037018.1"/>
    <property type="gene ID" value="ENSSSCG00040062273.1"/>
</dbReference>
<dbReference type="Gene3D" id="6.10.140.140">
    <property type="match status" value="1"/>
</dbReference>
<reference evidence="4" key="1">
    <citation type="submission" date="2025-05" db="UniProtKB">
        <authorList>
            <consortium name="Ensembl"/>
        </authorList>
    </citation>
    <scope>IDENTIFICATION</scope>
</reference>
<dbReference type="InterPro" id="IPR001909">
    <property type="entry name" value="KRAB"/>
</dbReference>
<evidence type="ECO:0000256" key="1">
    <source>
        <dbReference type="SAM" id="MobiDB-lite"/>
    </source>
</evidence>
<dbReference type="AlphaFoldDB" id="A0A8D2A832"/>
<evidence type="ECO:0000259" key="2">
    <source>
        <dbReference type="PROSITE" id="PS50805"/>
    </source>
</evidence>
<dbReference type="Proteomes" id="UP000694570">
    <property type="component" value="Unplaced"/>
</dbReference>
<feature type="compositionally biased region" description="Basic and acidic residues" evidence="1">
    <location>
        <begin position="62"/>
        <end position="72"/>
    </location>
</feature>
<dbReference type="Ensembl" id="ENSSSCT00030068946.1">
    <property type="protein sequence ID" value="ENSSSCP00030031487.1"/>
    <property type="gene ID" value="ENSSSCG00030049442.1"/>
</dbReference>